<dbReference type="Proteomes" id="UP000033514">
    <property type="component" value="Unassembled WGS sequence"/>
</dbReference>
<dbReference type="Gene3D" id="3.40.50.1820">
    <property type="entry name" value="alpha/beta hydrolase"/>
    <property type="match status" value="1"/>
</dbReference>
<gene>
    <name evidence="3" type="ORF">VW35_01825</name>
</gene>
<evidence type="ECO:0000313" key="3">
    <source>
        <dbReference type="EMBL" id="KKB80945.1"/>
    </source>
</evidence>
<dbReference type="EMBL" id="LAJG01000005">
    <property type="protein sequence ID" value="KKB80945.1"/>
    <property type="molecule type" value="Genomic_DNA"/>
</dbReference>
<dbReference type="STRING" id="361041.VW35_01825"/>
<dbReference type="OrthoDB" id="9771666at2"/>
<dbReference type="PANTHER" id="PTHR48081">
    <property type="entry name" value="AB HYDROLASE SUPERFAMILY PROTEIN C4A8.06C"/>
    <property type="match status" value="1"/>
</dbReference>
<proteinExistence type="predicted"/>
<dbReference type="Pfam" id="PF20434">
    <property type="entry name" value="BD-FAE"/>
    <property type="match status" value="1"/>
</dbReference>
<protein>
    <recommendedName>
        <fullName evidence="2">BD-FAE-like domain-containing protein</fullName>
    </recommendedName>
</protein>
<dbReference type="InterPro" id="IPR029058">
    <property type="entry name" value="AB_hydrolase_fold"/>
</dbReference>
<dbReference type="SUPFAM" id="SSF53474">
    <property type="entry name" value="alpha/beta-Hydrolases"/>
    <property type="match status" value="1"/>
</dbReference>
<reference evidence="3 4" key="1">
    <citation type="submission" date="2015-03" db="EMBL/GenBank/DDBJ databases">
        <authorList>
            <person name="Hassan Y.I."/>
            <person name="Lepp D."/>
            <person name="Zhou T."/>
        </authorList>
    </citation>
    <scope>NUCLEOTIDE SEQUENCE [LARGE SCALE GENOMIC DNA]</scope>
    <source>
        <strain evidence="3 4">GH2-10</strain>
    </source>
</reference>
<sequence>MVSLLQVFNALTPKDAASRKVARNIAFGDHARQRLDIYAPRKAAGPLPVVFFIYGGSWSDGDRRNYDFAGRAIAALGYVTVIADYRLVPAVDYPVFLQDGLLAVKWVAQNVSPYGGDPTRMALMGHSAGAYNATMLALHPDYLPAEGILKNVRCVVGLSGPYDFYPFDSPITVRTFGAVTEPEDTQPIEHVAQFAPPMFLGTGDADRLVYPRNTVALSNRLRQAGVAVKEAHYPGLGHPQTLLALSRPARRIAPVLDDVSNFLAAHLN</sequence>
<comment type="caution">
    <text evidence="3">The sequence shown here is derived from an EMBL/GenBank/DDBJ whole genome shotgun (WGS) entry which is preliminary data.</text>
</comment>
<dbReference type="GO" id="GO:0016787">
    <property type="term" value="F:hydrolase activity"/>
    <property type="evidence" value="ECO:0007669"/>
    <property type="project" value="UniProtKB-KW"/>
</dbReference>
<evidence type="ECO:0000259" key="2">
    <source>
        <dbReference type="Pfam" id="PF20434"/>
    </source>
</evidence>
<keyword evidence="4" id="KW-1185">Reference proteome</keyword>
<name>A0A0F5LF62_9HYPH</name>
<evidence type="ECO:0000256" key="1">
    <source>
        <dbReference type="ARBA" id="ARBA00022801"/>
    </source>
</evidence>
<dbReference type="RefSeq" id="WP_046141294.1">
    <property type="nucleotide sequence ID" value="NZ_LAJG01000005.1"/>
</dbReference>
<evidence type="ECO:0000313" key="4">
    <source>
        <dbReference type="Proteomes" id="UP000033514"/>
    </source>
</evidence>
<dbReference type="InterPro" id="IPR050300">
    <property type="entry name" value="GDXG_lipolytic_enzyme"/>
</dbReference>
<dbReference type="PANTHER" id="PTHR48081:SF9">
    <property type="entry name" value="CARBOXYLESTERASE"/>
    <property type="match status" value="1"/>
</dbReference>
<organism evidence="3 4">
    <name type="scientific">Devosia soli</name>
    <dbReference type="NCBI Taxonomy" id="361041"/>
    <lineage>
        <taxon>Bacteria</taxon>
        <taxon>Pseudomonadati</taxon>
        <taxon>Pseudomonadota</taxon>
        <taxon>Alphaproteobacteria</taxon>
        <taxon>Hyphomicrobiales</taxon>
        <taxon>Devosiaceae</taxon>
        <taxon>Devosia</taxon>
    </lineage>
</organism>
<dbReference type="PATRIC" id="fig|361041.3.peg.3750"/>
<dbReference type="InterPro" id="IPR049492">
    <property type="entry name" value="BD-FAE-like_dom"/>
</dbReference>
<accession>A0A0F5LF62</accession>
<dbReference type="AlphaFoldDB" id="A0A0F5LF62"/>
<dbReference type="ESTHER" id="9rhiz-a0a0f5lf62">
    <property type="family name" value="BD-FAE"/>
</dbReference>
<keyword evidence="1" id="KW-0378">Hydrolase</keyword>
<feature type="domain" description="BD-FAE-like" evidence="2">
    <location>
        <begin position="35"/>
        <end position="221"/>
    </location>
</feature>